<dbReference type="Proteomes" id="UP000000437">
    <property type="component" value="Chromosome 12"/>
</dbReference>
<organism evidence="1 2">
    <name type="scientific">Danio rerio</name>
    <name type="common">Zebrafish</name>
    <name type="synonym">Brachydanio rerio</name>
    <dbReference type="NCBI Taxonomy" id="7955"/>
    <lineage>
        <taxon>Eukaryota</taxon>
        <taxon>Metazoa</taxon>
        <taxon>Chordata</taxon>
        <taxon>Craniata</taxon>
        <taxon>Vertebrata</taxon>
        <taxon>Euteleostomi</taxon>
        <taxon>Actinopterygii</taxon>
        <taxon>Neopterygii</taxon>
        <taxon>Teleostei</taxon>
        <taxon>Ostariophysi</taxon>
        <taxon>Cypriniformes</taxon>
        <taxon>Danionidae</taxon>
        <taxon>Danioninae</taxon>
        <taxon>Danio</taxon>
    </lineage>
</organism>
<gene>
    <name evidence="2" type="primary">LOC137496779</name>
</gene>
<reference evidence="2" key="1">
    <citation type="submission" date="2025-08" db="UniProtKB">
        <authorList>
            <consortium name="RefSeq"/>
        </authorList>
    </citation>
    <scope>IDENTIFICATION</scope>
    <source>
        <strain evidence="2">Tuebingen</strain>
        <tissue evidence="2">Fibroblasts and whole tissue</tissue>
    </source>
</reference>
<sequence length="212" mass="23838">MMYDDIANNPENPLPGDIRSVVDQTNVYKSVPHDYTGDKVNAKTFLAVLQGDDTAEKKIIRSEENDNIFIYMSGVGSEGKFDFPEESLTATDLIKTINIMNAGKKYSKMVIYMDSDFSASMFTSLSGLINVYAVASCDSSNPNIPYPYDSERSTCLSDEFSAAWLKFVSAADDRTATFKKQYDYIKKKDKSKPCEFGDKKFENLLISEFLNK</sequence>
<accession>A0AC58GZ80</accession>
<keyword evidence="1" id="KW-1185">Reference proteome</keyword>
<evidence type="ECO:0000313" key="2">
    <source>
        <dbReference type="RefSeq" id="XP_073775038.1"/>
    </source>
</evidence>
<dbReference type="RefSeq" id="XP_073775038.1">
    <property type="nucleotide sequence ID" value="XM_073918937.1"/>
</dbReference>
<evidence type="ECO:0000313" key="1">
    <source>
        <dbReference type="Proteomes" id="UP000000437"/>
    </source>
</evidence>
<name>A0AC58GZ80_DANRE</name>
<proteinExistence type="predicted"/>
<protein>
    <submittedName>
        <fullName evidence="2">Legumain</fullName>
    </submittedName>
</protein>